<dbReference type="GO" id="GO:0030288">
    <property type="term" value="C:outer membrane-bounded periplasmic space"/>
    <property type="evidence" value="ECO:0007669"/>
    <property type="project" value="TreeGrafter"/>
</dbReference>
<dbReference type="Pfam" id="PF00905">
    <property type="entry name" value="Transpeptidase"/>
    <property type="match status" value="1"/>
</dbReference>
<keyword evidence="9" id="KW-0133">Cell shape</keyword>
<dbReference type="Gene3D" id="1.10.3810.10">
    <property type="entry name" value="Biosynthetic peptidoglycan transglycosylase-like"/>
    <property type="match status" value="1"/>
</dbReference>
<protein>
    <submittedName>
        <fullName evidence="19">Penicillin-binding protein</fullName>
    </submittedName>
</protein>
<evidence type="ECO:0000256" key="1">
    <source>
        <dbReference type="ARBA" id="ARBA00004752"/>
    </source>
</evidence>
<dbReference type="PANTHER" id="PTHR32282">
    <property type="entry name" value="BINDING PROTEIN TRANSPEPTIDASE, PUTATIVE-RELATED"/>
    <property type="match status" value="1"/>
</dbReference>
<evidence type="ECO:0000313" key="19">
    <source>
        <dbReference type="EMBL" id="OLP50880.1"/>
    </source>
</evidence>
<dbReference type="InterPro" id="IPR001264">
    <property type="entry name" value="Glyco_trans_51"/>
</dbReference>
<keyword evidence="6" id="KW-0328">Glycosyltransferase</keyword>
<evidence type="ECO:0000256" key="9">
    <source>
        <dbReference type="ARBA" id="ARBA00022960"/>
    </source>
</evidence>
<keyword evidence="5" id="KW-0645">Protease</keyword>
<evidence type="ECO:0000313" key="20">
    <source>
        <dbReference type="Proteomes" id="UP000185598"/>
    </source>
</evidence>
<evidence type="ECO:0000256" key="11">
    <source>
        <dbReference type="ARBA" id="ARBA00023268"/>
    </source>
</evidence>
<evidence type="ECO:0000256" key="10">
    <source>
        <dbReference type="ARBA" id="ARBA00022984"/>
    </source>
</evidence>
<dbReference type="UniPathway" id="UPA00219"/>
<dbReference type="Gene3D" id="3.40.710.10">
    <property type="entry name" value="DD-peptidase/beta-lactamase superfamily"/>
    <property type="match status" value="1"/>
</dbReference>
<comment type="catalytic activity">
    <reaction evidence="13">
        <text>Preferential cleavage: (Ac)2-L-Lys-D-Ala-|-D-Ala. Also transpeptidation of peptidyl-alanyl moieties that are N-acyl substituents of D-alanine.</text>
        <dbReference type="EC" id="3.4.16.4"/>
    </reaction>
</comment>
<gene>
    <name evidence="19" type="ORF">BJF91_06480</name>
</gene>
<feature type="domain" description="Glycosyl transferase family 51" evidence="18">
    <location>
        <begin position="136"/>
        <end position="299"/>
    </location>
</feature>
<evidence type="ECO:0000256" key="15">
    <source>
        <dbReference type="SAM" id="MobiDB-lite"/>
    </source>
</evidence>
<reference evidence="19 20" key="1">
    <citation type="submission" date="2016-09" db="EMBL/GenBank/DDBJ databases">
        <title>Rhizobium oryziradicis sp. nov., isolated from the root of rice.</title>
        <authorList>
            <person name="Zhao J."/>
            <person name="Zhang X."/>
        </authorList>
    </citation>
    <scope>NUCLEOTIDE SEQUENCE [LARGE SCALE GENOMIC DNA]</scope>
    <source>
        <strain evidence="19 20">14971</strain>
    </source>
</reference>
<comment type="catalytic activity">
    <reaction evidence="14">
        <text>[GlcNAc-(1-&gt;4)-Mur2Ac(oyl-L-Ala-gamma-D-Glu-L-Lys-D-Ala-D-Ala)](n)-di-trans,octa-cis-undecaprenyl diphosphate + beta-D-GlcNAc-(1-&gt;4)-Mur2Ac(oyl-L-Ala-gamma-D-Glu-L-Lys-D-Ala-D-Ala)-di-trans,octa-cis-undecaprenyl diphosphate = [GlcNAc-(1-&gt;4)-Mur2Ac(oyl-L-Ala-gamma-D-Glu-L-Lys-D-Ala-D-Ala)](n+1)-di-trans,octa-cis-undecaprenyl diphosphate + di-trans,octa-cis-undecaprenyl diphosphate + H(+)</text>
        <dbReference type="Rhea" id="RHEA:23708"/>
        <dbReference type="Rhea" id="RHEA-COMP:9602"/>
        <dbReference type="Rhea" id="RHEA-COMP:9603"/>
        <dbReference type="ChEBI" id="CHEBI:15378"/>
        <dbReference type="ChEBI" id="CHEBI:58405"/>
        <dbReference type="ChEBI" id="CHEBI:60033"/>
        <dbReference type="ChEBI" id="CHEBI:78435"/>
        <dbReference type="EC" id="2.4.99.28"/>
    </reaction>
</comment>
<keyword evidence="12" id="KW-0961">Cell wall biogenesis/degradation</keyword>
<dbReference type="GO" id="GO:0009252">
    <property type="term" value="P:peptidoglycan biosynthetic process"/>
    <property type="evidence" value="ECO:0007669"/>
    <property type="project" value="UniProtKB-UniPathway"/>
</dbReference>
<accession>A0A1Q9A8G3</accession>
<name>A0A1Q9A8G3_9HYPH</name>
<feature type="compositionally biased region" description="Polar residues" evidence="15">
    <location>
        <begin position="685"/>
        <end position="699"/>
    </location>
</feature>
<keyword evidence="10" id="KW-0573">Peptidoglycan synthesis</keyword>
<evidence type="ECO:0000256" key="7">
    <source>
        <dbReference type="ARBA" id="ARBA00022679"/>
    </source>
</evidence>
<feature type="transmembrane region" description="Helical" evidence="16">
    <location>
        <begin position="77"/>
        <end position="101"/>
    </location>
</feature>
<keyword evidence="16" id="KW-1133">Transmembrane helix</keyword>
<keyword evidence="4" id="KW-0121">Carboxypeptidase</keyword>
<dbReference type="GO" id="GO:0006508">
    <property type="term" value="P:proteolysis"/>
    <property type="evidence" value="ECO:0007669"/>
    <property type="project" value="UniProtKB-KW"/>
</dbReference>
<proteinExistence type="inferred from homology"/>
<evidence type="ECO:0000256" key="4">
    <source>
        <dbReference type="ARBA" id="ARBA00022645"/>
    </source>
</evidence>
<dbReference type="GO" id="GO:0009002">
    <property type="term" value="F:serine-type D-Ala-D-Ala carboxypeptidase activity"/>
    <property type="evidence" value="ECO:0007669"/>
    <property type="project" value="UniProtKB-EC"/>
</dbReference>
<comment type="similarity">
    <text evidence="2">In the C-terminal section; belongs to the transpeptidase family.</text>
</comment>
<evidence type="ECO:0000256" key="13">
    <source>
        <dbReference type="ARBA" id="ARBA00034000"/>
    </source>
</evidence>
<evidence type="ECO:0000256" key="5">
    <source>
        <dbReference type="ARBA" id="ARBA00022670"/>
    </source>
</evidence>
<comment type="caution">
    <text evidence="19">The sequence shown here is derived from an EMBL/GenBank/DDBJ whole genome shotgun (WGS) entry which is preliminary data.</text>
</comment>
<dbReference type="AlphaFoldDB" id="A0A1Q9A8G3"/>
<dbReference type="RefSeq" id="WP_075613584.1">
    <property type="nucleotide sequence ID" value="NZ_JACIED010000005.1"/>
</dbReference>
<dbReference type="OrthoDB" id="9766909at2"/>
<keyword evidence="7" id="KW-0808">Transferase</keyword>
<dbReference type="Pfam" id="PF00912">
    <property type="entry name" value="Transgly"/>
    <property type="match status" value="1"/>
</dbReference>
<feature type="region of interest" description="Disordered" evidence="15">
    <location>
        <begin position="1"/>
        <end position="61"/>
    </location>
</feature>
<evidence type="ECO:0000256" key="14">
    <source>
        <dbReference type="ARBA" id="ARBA00049902"/>
    </source>
</evidence>
<dbReference type="EMBL" id="MKIN01000020">
    <property type="protein sequence ID" value="OLP50880.1"/>
    <property type="molecule type" value="Genomic_DNA"/>
</dbReference>
<keyword evidence="16" id="KW-0812">Transmembrane</keyword>
<dbReference type="SUPFAM" id="SSF56601">
    <property type="entry name" value="beta-lactamase/transpeptidase-like"/>
    <property type="match status" value="1"/>
</dbReference>
<dbReference type="InterPro" id="IPR023346">
    <property type="entry name" value="Lysozyme-like_dom_sf"/>
</dbReference>
<dbReference type="PANTHER" id="PTHR32282:SF33">
    <property type="entry name" value="PEPTIDOGLYCAN GLYCOSYLTRANSFERASE"/>
    <property type="match status" value="1"/>
</dbReference>
<sequence>MAGMKKSRNRIEPRLGETEDEDENEIRLDSSDRVTGGRQASKRSSLSSSSTSAKGHTRSVKREKARSGGFLGLIRRLFYWCIVLCIWSTIAVGGVVAYFAAQMPSASSWTVPARAPNIKIVAVDGTLIANRGVTGGEALSLDEMSPYMPEAIVAIEDKRFYHHFGVDFIGVGRAFVTNILLGHKAQGGSTITQQLARNLFLSPKKTFERKVQEVLLSLWLEQKYTKDQILAMYLNRVYFGDNAYGVEAASRRYFNTSARDINLGQAALLAGLVQAPSRLSPVNDPKPAQERAKVVLGAMREQGYITDSDFDRAMKQSPDHAKRQADGAGQYVADIVAGQLKGLIGEVKQDIVVTTTIDPSLEDAAQAAITATLDKDGKKSNASQAALVAVDGNGAVRALIGGRDYATSQFNRAVTAKRQPGSAFKPFVYATAMEIGDTPGTIRNDGPVKIGNWTPENYEQKYNGPVTLAYALAHSLNTVAAQLVVEVGPDQVIKLAHRLGIESDLQSNASIALGTSEVSLLELTSAYAPFMNGGYKATPHVVSQIADANGKVLYTADYGEPPRVLNQQVVTEMTQMMEGVMTEGTGKAARLKNWQAAGKTGTTQSFRDALFVGFTSNLTTGVWFGNDDGTPMKKVTGGGLPAKTWKDFMTVAHKGLTPVPLFGDPTPQQPDDSPSLTTMIQQVLSGTPSTPAGSDQQGSDPVDAFPPAPPAPDAQQGQPPAANQQGVNPRVSPGAVTAYPQRDQAYPGNQPYPANPSQPRQMPPQGQPMPAGRQVPQYQPGDPRQGAVLEGRVPPGAARRKGPVEDGDPYLDPDGNPYDPRARQPYGPPGAAPPEPAYGQDDGYAPPADVGTPVRPQPEGRVSGKTTLLDVIMGR</sequence>
<dbReference type="GO" id="GO:0008955">
    <property type="term" value="F:peptidoglycan glycosyltransferase activity"/>
    <property type="evidence" value="ECO:0007669"/>
    <property type="project" value="UniProtKB-EC"/>
</dbReference>
<dbReference type="SUPFAM" id="SSF53955">
    <property type="entry name" value="Lysozyme-like"/>
    <property type="match status" value="1"/>
</dbReference>
<dbReference type="InterPro" id="IPR050396">
    <property type="entry name" value="Glycosyltr_51/Transpeptidase"/>
</dbReference>
<evidence type="ECO:0000256" key="6">
    <source>
        <dbReference type="ARBA" id="ARBA00022676"/>
    </source>
</evidence>
<dbReference type="InterPro" id="IPR012338">
    <property type="entry name" value="Beta-lactam/transpept-like"/>
</dbReference>
<evidence type="ECO:0000256" key="12">
    <source>
        <dbReference type="ARBA" id="ARBA00023316"/>
    </source>
</evidence>
<evidence type="ECO:0000259" key="17">
    <source>
        <dbReference type="Pfam" id="PF00905"/>
    </source>
</evidence>
<dbReference type="InterPro" id="IPR001460">
    <property type="entry name" value="PCN-bd_Tpept"/>
</dbReference>
<dbReference type="STRING" id="887144.BJF91_06480"/>
<dbReference type="GO" id="GO:0008360">
    <property type="term" value="P:regulation of cell shape"/>
    <property type="evidence" value="ECO:0007669"/>
    <property type="project" value="UniProtKB-KW"/>
</dbReference>
<evidence type="ECO:0000259" key="18">
    <source>
        <dbReference type="Pfam" id="PF00912"/>
    </source>
</evidence>
<keyword evidence="20" id="KW-1185">Reference proteome</keyword>
<keyword evidence="11" id="KW-0511">Multifunctional enzyme</keyword>
<dbReference type="FunFam" id="1.10.3810.10:FF:000001">
    <property type="entry name" value="Penicillin-binding protein 1A"/>
    <property type="match status" value="1"/>
</dbReference>
<comment type="pathway">
    <text evidence="1">Cell wall biogenesis; peptidoglycan biosynthesis.</text>
</comment>
<dbReference type="GO" id="GO:0071555">
    <property type="term" value="P:cell wall organization"/>
    <property type="evidence" value="ECO:0007669"/>
    <property type="project" value="UniProtKB-KW"/>
</dbReference>
<feature type="compositionally biased region" description="Low complexity" evidence="15">
    <location>
        <begin position="42"/>
        <end position="54"/>
    </location>
</feature>
<evidence type="ECO:0000256" key="16">
    <source>
        <dbReference type="SAM" id="Phobius"/>
    </source>
</evidence>
<keyword evidence="16" id="KW-0472">Membrane</keyword>
<organism evidence="19 20">
    <name type="scientific">Allorhizobium taibaishanense</name>
    <dbReference type="NCBI Taxonomy" id="887144"/>
    <lineage>
        <taxon>Bacteria</taxon>
        <taxon>Pseudomonadati</taxon>
        <taxon>Pseudomonadota</taxon>
        <taxon>Alphaproteobacteria</taxon>
        <taxon>Hyphomicrobiales</taxon>
        <taxon>Rhizobiaceae</taxon>
        <taxon>Rhizobium/Agrobacterium group</taxon>
        <taxon>Allorhizobium</taxon>
    </lineage>
</organism>
<feature type="compositionally biased region" description="Low complexity" evidence="15">
    <location>
        <begin position="713"/>
        <end position="725"/>
    </location>
</feature>
<evidence type="ECO:0000256" key="3">
    <source>
        <dbReference type="ARBA" id="ARBA00007739"/>
    </source>
</evidence>
<feature type="region of interest" description="Disordered" evidence="15">
    <location>
        <begin position="685"/>
        <end position="866"/>
    </location>
</feature>
<dbReference type="NCBIfam" id="TIGR02074">
    <property type="entry name" value="PBP_1a_fam"/>
    <property type="match status" value="1"/>
</dbReference>
<evidence type="ECO:0000256" key="8">
    <source>
        <dbReference type="ARBA" id="ARBA00022801"/>
    </source>
</evidence>
<dbReference type="GO" id="GO:0008658">
    <property type="term" value="F:penicillin binding"/>
    <property type="evidence" value="ECO:0007669"/>
    <property type="project" value="InterPro"/>
</dbReference>
<feature type="domain" description="Penicillin-binding protein transpeptidase" evidence="17">
    <location>
        <begin position="387"/>
        <end position="615"/>
    </location>
</feature>
<comment type="similarity">
    <text evidence="3">In the N-terminal section; belongs to the glycosyltransferase 51 family.</text>
</comment>
<dbReference type="Proteomes" id="UP000185598">
    <property type="component" value="Unassembled WGS sequence"/>
</dbReference>
<keyword evidence="8" id="KW-0378">Hydrolase</keyword>
<evidence type="ECO:0000256" key="2">
    <source>
        <dbReference type="ARBA" id="ARBA00007090"/>
    </source>
</evidence>
<dbReference type="InterPro" id="IPR036950">
    <property type="entry name" value="PBP_transglycosylase"/>
</dbReference>
<feature type="compositionally biased region" description="Pro residues" evidence="15">
    <location>
        <begin position="753"/>
        <end position="767"/>
    </location>
</feature>
<feature type="compositionally biased region" description="Pro residues" evidence="15">
    <location>
        <begin position="826"/>
        <end position="836"/>
    </location>
</feature>